<dbReference type="PANTHER" id="PTHR42716">
    <property type="entry name" value="L-ASPARTATE OXIDASE"/>
    <property type="match status" value="1"/>
</dbReference>
<keyword evidence="6 12" id="KW-0662">Pyridine nucleotide biosynthesis</keyword>
<evidence type="ECO:0000256" key="7">
    <source>
        <dbReference type="ARBA" id="ARBA00022827"/>
    </source>
</evidence>
<dbReference type="Pfam" id="PF00890">
    <property type="entry name" value="FAD_binding_2"/>
    <property type="match status" value="1"/>
</dbReference>
<dbReference type="SUPFAM" id="SSF51905">
    <property type="entry name" value="FAD/NAD(P)-binding domain"/>
    <property type="match status" value="1"/>
</dbReference>
<evidence type="ECO:0000256" key="1">
    <source>
        <dbReference type="ARBA" id="ARBA00001974"/>
    </source>
</evidence>
<evidence type="ECO:0000256" key="5">
    <source>
        <dbReference type="ARBA" id="ARBA00022630"/>
    </source>
</evidence>
<dbReference type="InterPro" id="IPR037099">
    <property type="entry name" value="Fum_R/Succ_DH_flav-like_C_sf"/>
</dbReference>
<evidence type="ECO:0000256" key="11">
    <source>
        <dbReference type="PIRSR" id="PIRSR000171-1"/>
    </source>
</evidence>
<dbReference type="Gene3D" id="1.20.58.100">
    <property type="entry name" value="Fumarate reductase/succinate dehydrogenase flavoprotein-like, C-terminal domain"/>
    <property type="match status" value="1"/>
</dbReference>
<dbReference type="InterPro" id="IPR036188">
    <property type="entry name" value="FAD/NAD-bd_sf"/>
</dbReference>
<dbReference type="EMBL" id="MTCY01000020">
    <property type="protein sequence ID" value="OWP77077.1"/>
    <property type="molecule type" value="Genomic_DNA"/>
</dbReference>
<comment type="catalytic activity">
    <reaction evidence="9">
        <text>L-aspartate + O2 = iminosuccinate + H2O2</text>
        <dbReference type="Rhea" id="RHEA:25876"/>
        <dbReference type="ChEBI" id="CHEBI:15379"/>
        <dbReference type="ChEBI" id="CHEBI:16240"/>
        <dbReference type="ChEBI" id="CHEBI:29991"/>
        <dbReference type="ChEBI" id="CHEBI:77875"/>
        <dbReference type="EC" id="1.4.3.16"/>
    </reaction>
    <physiologicalReaction direction="left-to-right" evidence="9">
        <dbReference type="Rhea" id="RHEA:25877"/>
    </physiologicalReaction>
</comment>
<name>A0A246GAJ1_9FLAO</name>
<dbReference type="GO" id="GO:0008734">
    <property type="term" value="F:L-aspartate oxidase activity"/>
    <property type="evidence" value="ECO:0007669"/>
    <property type="project" value="UniProtKB-UniRule"/>
</dbReference>
<comment type="cofactor">
    <cofactor evidence="1 12">
        <name>FAD</name>
        <dbReference type="ChEBI" id="CHEBI:57692"/>
    </cofactor>
</comment>
<dbReference type="InterPro" id="IPR005288">
    <property type="entry name" value="NadB"/>
</dbReference>
<evidence type="ECO:0000256" key="9">
    <source>
        <dbReference type="ARBA" id="ARBA00048305"/>
    </source>
</evidence>
<dbReference type="GO" id="GO:0005737">
    <property type="term" value="C:cytoplasm"/>
    <property type="evidence" value="ECO:0007669"/>
    <property type="project" value="UniProtKB-SubCell"/>
</dbReference>
<evidence type="ECO:0000256" key="3">
    <source>
        <dbReference type="ARBA" id="ARBA00008562"/>
    </source>
</evidence>
<evidence type="ECO:0000256" key="12">
    <source>
        <dbReference type="RuleBase" id="RU362049"/>
    </source>
</evidence>
<dbReference type="GO" id="GO:0009435">
    <property type="term" value="P:NAD+ biosynthetic process"/>
    <property type="evidence" value="ECO:0007669"/>
    <property type="project" value="UniProtKB-UniPathway"/>
</dbReference>
<comment type="subcellular location">
    <subcellularLocation>
        <location evidence="12">Cytoplasm</location>
    </subcellularLocation>
</comment>
<dbReference type="UniPathway" id="UPA00253">
    <property type="reaction ID" value="UER00326"/>
</dbReference>
<comment type="pathway">
    <text evidence="2 12">Cofactor biosynthesis; NAD(+) biosynthesis; iminoaspartate from L-aspartate (oxidase route): step 1/1.</text>
</comment>
<evidence type="ECO:0000256" key="2">
    <source>
        <dbReference type="ARBA" id="ARBA00004950"/>
    </source>
</evidence>
<protein>
    <recommendedName>
        <fullName evidence="4 10">L-aspartate oxidase</fullName>
        <ecNumber evidence="4 10">1.4.3.16</ecNumber>
    </recommendedName>
</protein>
<feature type="active site" description="Proton acceptor" evidence="11">
    <location>
        <position position="293"/>
    </location>
</feature>
<dbReference type="PRINTS" id="PR00368">
    <property type="entry name" value="FADPNR"/>
</dbReference>
<sequence length="524" mass="58616">MSITKTDILILGSGVAGLSTAIKLAKELPQKKIIVATKDNKDESNTKYAQGGIAAVWDEEDSFESHIEDTLKAGDYENDLNTVTLVVENAPIRLHELIQWGADFDLNKDNQYDLGKEGGHSANRILHHKDITGYEIQMTLIKQIENLPNIEFLPYHFAIELITEHHFTNKKIEIGQDDIHCYGAYILNEKTSVINTFLAHKTILATGGSGQTYATTTNPVIATGDGVGMAFRAKAVIEDMQYIQFHPTALYEPGKSPAFLISEAVRGFGAHLRNESGERFMLRYDKRAELASRDIVSRAINMEINTSGSECVYLDCTHLNQEDFYKHFPNIVEKCKSIGINVAKDFIPVLPAMHYMCGGIKVNKLGHTSIHNLYANGEVAKTGLHGANRLASNSLLEALVFGHIIAKDILLNITDLEKHFPEIPEWNTEGTVDPKELILISHNKKSVQNIMNDLVGIVRSNQRLERALDHLNYLYEDTEKLFKKVTISPQICELRNINATAYLIVKHSIETSKNKGAFYNLDLN</sequence>
<dbReference type="AlphaFoldDB" id="A0A246GAJ1"/>
<dbReference type="SUPFAM" id="SSF46977">
    <property type="entry name" value="Succinate dehydrogenase/fumarate reductase flavoprotein C-terminal domain"/>
    <property type="match status" value="1"/>
</dbReference>
<evidence type="ECO:0000256" key="8">
    <source>
        <dbReference type="ARBA" id="ARBA00023002"/>
    </source>
</evidence>
<keyword evidence="8 12" id="KW-0560">Oxidoreductase</keyword>
<proteinExistence type="inferred from homology"/>
<gene>
    <name evidence="14" type="ORF">BWK62_08205</name>
</gene>
<keyword evidence="7 12" id="KW-0274">FAD</keyword>
<evidence type="ECO:0000256" key="4">
    <source>
        <dbReference type="ARBA" id="ARBA00012173"/>
    </source>
</evidence>
<reference evidence="14 15" key="1">
    <citation type="journal article" date="2017" name="Infect. Genet. Evol.">
        <title>Comparative genome analysis of fish pathogen Flavobacterium columnare reveals extensive sequence diversity within the species.</title>
        <authorList>
            <person name="Kayansamruaj P."/>
            <person name="Dong H.T."/>
            <person name="Hirono I."/>
            <person name="Kondo H."/>
            <person name="Senapin S."/>
            <person name="Rodkhum C."/>
        </authorList>
    </citation>
    <scope>NUCLEOTIDE SEQUENCE [LARGE SCALE GENOMIC DNA]</scope>
    <source>
        <strain evidence="14 15">1214</strain>
    </source>
</reference>
<dbReference type="InterPro" id="IPR003953">
    <property type="entry name" value="FAD-dep_OxRdtase_2_FAD-bd"/>
</dbReference>
<dbReference type="EC" id="1.4.3.16" evidence="4 10"/>
<dbReference type="PANTHER" id="PTHR42716:SF2">
    <property type="entry name" value="L-ASPARTATE OXIDASE, CHLOROPLASTIC"/>
    <property type="match status" value="1"/>
</dbReference>
<accession>A0A246GAJ1</accession>
<evidence type="ECO:0000313" key="14">
    <source>
        <dbReference type="EMBL" id="OWP77077.1"/>
    </source>
</evidence>
<evidence type="ECO:0000256" key="6">
    <source>
        <dbReference type="ARBA" id="ARBA00022642"/>
    </source>
</evidence>
<dbReference type="Gene3D" id="3.50.50.60">
    <property type="entry name" value="FAD/NAD(P)-binding domain"/>
    <property type="match status" value="1"/>
</dbReference>
<evidence type="ECO:0000313" key="15">
    <source>
        <dbReference type="Proteomes" id="UP000198034"/>
    </source>
</evidence>
<dbReference type="SUPFAM" id="SSF56425">
    <property type="entry name" value="Succinate dehydrogenase/fumarate reductase flavoprotein, catalytic domain"/>
    <property type="match status" value="1"/>
</dbReference>
<comment type="similarity">
    <text evidence="3 12">Belongs to the FAD-dependent oxidoreductase 2 family. NadB subfamily.</text>
</comment>
<organism evidence="14 15">
    <name type="scientific">Flavobacterium columnare</name>
    <dbReference type="NCBI Taxonomy" id="996"/>
    <lineage>
        <taxon>Bacteria</taxon>
        <taxon>Pseudomonadati</taxon>
        <taxon>Bacteroidota</taxon>
        <taxon>Flavobacteriia</taxon>
        <taxon>Flavobacteriales</taxon>
        <taxon>Flavobacteriaceae</taxon>
        <taxon>Flavobacterium</taxon>
    </lineage>
</organism>
<dbReference type="FunFam" id="3.90.700.10:FF:000002">
    <property type="entry name" value="L-aspartate oxidase"/>
    <property type="match status" value="1"/>
</dbReference>
<comment type="function">
    <text evidence="12">Catalyzes the oxidation of L-aspartate to iminoaspartate.</text>
</comment>
<dbReference type="Proteomes" id="UP000198034">
    <property type="component" value="Unassembled WGS sequence"/>
</dbReference>
<dbReference type="PIRSF" id="PIRSF000171">
    <property type="entry name" value="SDHA_APRA_LASPO"/>
    <property type="match status" value="1"/>
</dbReference>
<keyword evidence="5 12" id="KW-0285">Flavoprotein</keyword>
<evidence type="ECO:0000256" key="10">
    <source>
        <dbReference type="NCBIfam" id="TIGR00551"/>
    </source>
</evidence>
<evidence type="ECO:0000259" key="13">
    <source>
        <dbReference type="Pfam" id="PF00890"/>
    </source>
</evidence>
<dbReference type="NCBIfam" id="TIGR00551">
    <property type="entry name" value="nadB"/>
    <property type="match status" value="1"/>
</dbReference>
<feature type="domain" description="FAD-dependent oxidoreductase 2 FAD-binding" evidence="13">
    <location>
        <begin position="7"/>
        <end position="395"/>
    </location>
</feature>
<dbReference type="InterPro" id="IPR027477">
    <property type="entry name" value="Succ_DH/fumarate_Rdtase_cat_sf"/>
</dbReference>
<comment type="caution">
    <text evidence="14">The sequence shown here is derived from an EMBL/GenBank/DDBJ whole genome shotgun (WGS) entry which is preliminary data.</text>
</comment>
<dbReference type="Gene3D" id="3.90.700.10">
    <property type="entry name" value="Succinate dehydrogenase/fumarate reductase flavoprotein, catalytic domain"/>
    <property type="match status" value="1"/>
</dbReference>